<evidence type="ECO:0000256" key="3">
    <source>
        <dbReference type="ARBA" id="ARBA00022448"/>
    </source>
</evidence>
<protein>
    <submittedName>
        <fullName evidence="11">Cation acetate symporter</fullName>
    </submittedName>
</protein>
<comment type="similarity">
    <text evidence="2 9">Belongs to the sodium:solute symporter (SSF) (TC 2.A.21) family.</text>
</comment>
<dbReference type="Gene3D" id="1.20.1730.10">
    <property type="entry name" value="Sodium/glucose cotransporter"/>
    <property type="match status" value="1"/>
</dbReference>
<feature type="transmembrane region" description="Helical" evidence="10">
    <location>
        <begin position="119"/>
        <end position="137"/>
    </location>
</feature>
<keyword evidence="3" id="KW-0813">Transport</keyword>
<dbReference type="InterPro" id="IPR001734">
    <property type="entry name" value="Na/solute_symporter"/>
</dbReference>
<evidence type="ECO:0000313" key="12">
    <source>
        <dbReference type="Proteomes" id="UP000756387"/>
    </source>
</evidence>
<dbReference type="Proteomes" id="UP000756387">
    <property type="component" value="Unassembled WGS sequence"/>
</dbReference>
<feature type="transmembrane region" description="Helical" evidence="10">
    <location>
        <begin position="203"/>
        <end position="227"/>
    </location>
</feature>
<dbReference type="CDD" id="cd11480">
    <property type="entry name" value="SLC5sbd_u4"/>
    <property type="match status" value="1"/>
</dbReference>
<reference evidence="11 12" key="1">
    <citation type="submission" date="2020-10" db="EMBL/GenBank/DDBJ databases">
        <title>Nocardioides sp. isolated from sludge.</title>
        <authorList>
            <person name="Zhang X."/>
        </authorList>
    </citation>
    <scope>NUCLEOTIDE SEQUENCE [LARGE SCALE GENOMIC DNA]</scope>
    <source>
        <strain evidence="11 12">Y6</strain>
    </source>
</reference>
<evidence type="ECO:0000313" key="11">
    <source>
        <dbReference type="EMBL" id="MBE7325423.1"/>
    </source>
</evidence>
<evidence type="ECO:0000256" key="4">
    <source>
        <dbReference type="ARBA" id="ARBA00022475"/>
    </source>
</evidence>
<dbReference type="PROSITE" id="PS50283">
    <property type="entry name" value="NA_SOLUT_SYMP_3"/>
    <property type="match status" value="1"/>
</dbReference>
<comment type="subcellular location">
    <subcellularLocation>
        <location evidence="1">Cell membrane</location>
        <topology evidence="1">Multi-pass membrane protein</topology>
    </subcellularLocation>
</comment>
<dbReference type="EMBL" id="JADCSA010000012">
    <property type="protein sequence ID" value="MBE7325423.1"/>
    <property type="molecule type" value="Genomic_DNA"/>
</dbReference>
<name>A0ABR9RV22_9ACTN</name>
<dbReference type="PANTHER" id="PTHR48086">
    <property type="entry name" value="SODIUM/PROLINE SYMPORTER-RELATED"/>
    <property type="match status" value="1"/>
</dbReference>
<feature type="transmembrane region" description="Helical" evidence="10">
    <location>
        <begin position="83"/>
        <end position="99"/>
    </location>
</feature>
<sequence length="474" mass="49073">MVASRTVRPAMNASAVSGEYLSAASFLGVAGLVLAFGAEMLWYPVGWTAGYLVLLVLVAAPLRRSGAYTLPDFAEARLDSRRVRAACSLLVVAIGWLYLLPQFHGAGLILQSIVGGPAWVGTAVVAAVVVAGVAGGGMRSITFVQAFQYWLKLTALLIPIAVLLVVWVGDGATNPADLGPVGDTATDASAWSQPLGAGTQGLYVTYSLIVATFLGTMGLPHVVVRFYTNPDGRAARRTTLVVLVLLAAFYVLPPIYGGLGRVYADRLPDPGRTDTLVLELPRVMLPGWGGEVLTGLLAAGAFAAFLSTASGLTTALAGVLGQDVRARGLGRWRFGGVAAFRVGAVLAVLPPALVALVGVEVSVARMVGLAFAVAASTFCPLLVLGIWWPRLTAPGALAGLAVGGVGSGAAVLWTLAMPADTSWWSVLLGSPAAWSVPAAFATMVAVSRVGRPPRTALRSFVRLHTPEAVRLDRG</sequence>
<feature type="transmembrane region" description="Helical" evidence="10">
    <location>
        <begin position="395"/>
        <end position="416"/>
    </location>
</feature>
<dbReference type="PANTHER" id="PTHR48086:SF6">
    <property type="entry name" value="CATION_ACETATE SYMPORTER ACTP"/>
    <property type="match status" value="1"/>
</dbReference>
<gene>
    <name evidence="11" type="ORF">IEQ44_12245</name>
</gene>
<organism evidence="11 12">
    <name type="scientific">Nocardioides malaquae</name>
    <dbReference type="NCBI Taxonomy" id="2773426"/>
    <lineage>
        <taxon>Bacteria</taxon>
        <taxon>Bacillati</taxon>
        <taxon>Actinomycetota</taxon>
        <taxon>Actinomycetes</taxon>
        <taxon>Propionibacteriales</taxon>
        <taxon>Nocardioidaceae</taxon>
        <taxon>Nocardioides</taxon>
    </lineage>
</organism>
<proteinExistence type="inferred from homology"/>
<dbReference type="InterPro" id="IPR038377">
    <property type="entry name" value="Na/Glc_symporter_sf"/>
</dbReference>
<feature type="transmembrane region" description="Helical" evidence="10">
    <location>
        <begin position="332"/>
        <end position="357"/>
    </location>
</feature>
<evidence type="ECO:0000256" key="2">
    <source>
        <dbReference type="ARBA" id="ARBA00006434"/>
    </source>
</evidence>
<evidence type="ECO:0000256" key="9">
    <source>
        <dbReference type="RuleBase" id="RU362091"/>
    </source>
</evidence>
<feature type="transmembrane region" description="Helical" evidence="10">
    <location>
        <begin position="44"/>
        <end position="62"/>
    </location>
</feature>
<keyword evidence="7 10" id="KW-1133">Transmembrane helix</keyword>
<feature type="transmembrane region" description="Helical" evidence="10">
    <location>
        <begin position="292"/>
        <end position="320"/>
    </location>
</feature>
<keyword evidence="4" id="KW-1003">Cell membrane</keyword>
<keyword evidence="12" id="KW-1185">Reference proteome</keyword>
<evidence type="ECO:0000256" key="1">
    <source>
        <dbReference type="ARBA" id="ARBA00004651"/>
    </source>
</evidence>
<evidence type="ECO:0000256" key="5">
    <source>
        <dbReference type="ARBA" id="ARBA00022692"/>
    </source>
</evidence>
<feature type="transmembrane region" description="Helical" evidence="10">
    <location>
        <begin position="149"/>
        <end position="169"/>
    </location>
</feature>
<evidence type="ECO:0000256" key="8">
    <source>
        <dbReference type="ARBA" id="ARBA00023136"/>
    </source>
</evidence>
<feature type="transmembrane region" description="Helical" evidence="10">
    <location>
        <begin position="422"/>
        <end position="446"/>
    </location>
</feature>
<feature type="transmembrane region" description="Helical" evidence="10">
    <location>
        <begin position="363"/>
        <end position="388"/>
    </location>
</feature>
<feature type="transmembrane region" description="Helical" evidence="10">
    <location>
        <begin position="239"/>
        <end position="259"/>
    </location>
</feature>
<feature type="transmembrane region" description="Helical" evidence="10">
    <location>
        <begin position="20"/>
        <end position="38"/>
    </location>
</feature>
<accession>A0ABR9RV22</accession>
<keyword evidence="5 10" id="KW-0812">Transmembrane</keyword>
<evidence type="ECO:0000256" key="6">
    <source>
        <dbReference type="ARBA" id="ARBA00022847"/>
    </source>
</evidence>
<keyword evidence="8 10" id="KW-0472">Membrane</keyword>
<dbReference type="Pfam" id="PF00474">
    <property type="entry name" value="SSF"/>
    <property type="match status" value="1"/>
</dbReference>
<dbReference type="InterPro" id="IPR050277">
    <property type="entry name" value="Sodium:Solute_Symporter"/>
</dbReference>
<evidence type="ECO:0000256" key="10">
    <source>
        <dbReference type="SAM" id="Phobius"/>
    </source>
</evidence>
<comment type="caution">
    <text evidence="11">The sequence shown here is derived from an EMBL/GenBank/DDBJ whole genome shotgun (WGS) entry which is preliminary data.</text>
</comment>
<keyword evidence="6" id="KW-0769">Symport</keyword>
<evidence type="ECO:0000256" key="7">
    <source>
        <dbReference type="ARBA" id="ARBA00022989"/>
    </source>
</evidence>